<dbReference type="UniPathway" id="UPA00148"/>
<evidence type="ECO:0000256" key="2">
    <source>
        <dbReference type="ARBA" id="ARBA00004953"/>
    </source>
</evidence>
<keyword evidence="8 9" id="KW-0472">Membrane</keyword>
<comment type="similarity">
    <text evidence="3 9">Belongs to the CobD/CbiB family.</text>
</comment>
<comment type="function">
    <text evidence="9">Converts cobyric acid to cobinamide by the addition of aminopropanol on the F carboxylic group.</text>
</comment>
<proteinExistence type="inferred from homology"/>
<dbReference type="STRING" id="69974.MPLDJ20_120565"/>
<feature type="transmembrane region" description="Helical" evidence="9">
    <location>
        <begin position="61"/>
        <end position="94"/>
    </location>
</feature>
<dbReference type="PANTHER" id="PTHR34308">
    <property type="entry name" value="COBALAMIN BIOSYNTHESIS PROTEIN CBIB"/>
    <property type="match status" value="1"/>
</dbReference>
<dbReference type="Proteomes" id="UP000045285">
    <property type="component" value="Unassembled WGS sequence"/>
</dbReference>
<dbReference type="GO" id="GO:0048472">
    <property type="term" value="F:threonine-phosphate decarboxylase activity"/>
    <property type="evidence" value="ECO:0007669"/>
    <property type="project" value="InterPro"/>
</dbReference>
<dbReference type="GO" id="GO:0015420">
    <property type="term" value="F:ABC-type vitamin B12 transporter activity"/>
    <property type="evidence" value="ECO:0007669"/>
    <property type="project" value="UniProtKB-UniRule"/>
</dbReference>
<evidence type="ECO:0000256" key="1">
    <source>
        <dbReference type="ARBA" id="ARBA00004651"/>
    </source>
</evidence>
<evidence type="ECO:0000256" key="4">
    <source>
        <dbReference type="ARBA" id="ARBA00022475"/>
    </source>
</evidence>
<dbReference type="PANTHER" id="PTHR34308:SF1">
    <property type="entry name" value="COBALAMIN BIOSYNTHESIS PROTEIN CBIB"/>
    <property type="match status" value="1"/>
</dbReference>
<protein>
    <recommendedName>
        <fullName evidence="9">Cobalamin biosynthesis protein CobD</fullName>
    </recommendedName>
</protein>
<keyword evidence="4 9" id="KW-1003">Cell membrane</keyword>
<evidence type="ECO:0000256" key="8">
    <source>
        <dbReference type="ARBA" id="ARBA00023136"/>
    </source>
</evidence>
<name>A0A090E8G7_MESPL</name>
<keyword evidence="6 9" id="KW-0812">Transmembrane</keyword>
<dbReference type="InterPro" id="IPR004485">
    <property type="entry name" value="Cobalamin_biosynth_CobD/CbiB"/>
</dbReference>
<dbReference type="HAMAP" id="MF_00024">
    <property type="entry name" value="CobD_CbiB"/>
    <property type="match status" value="1"/>
</dbReference>
<comment type="pathway">
    <text evidence="2 9">Cofactor biosynthesis; adenosylcobalamin biosynthesis.</text>
</comment>
<feature type="transmembrane region" description="Helical" evidence="9">
    <location>
        <begin position="307"/>
        <end position="327"/>
    </location>
</feature>
<evidence type="ECO:0000256" key="3">
    <source>
        <dbReference type="ARBA" id="ARBA00006263"/>
    </source>
</evidence>
<reference evidence="11" key="1">
    <citation type="submission" date="2014-08" db="EMBL/GenBank/DDBJ databases">
        <authorList>
            <person name="Moulin L."/>
        </authorList>
    </citation>
    <scope>NUCLEOTIDE SEQUENCE [LARGE SCALE GENOMIC DNA]</scope>
</reference>
<dbReference type="AlphaFoldDB" id="A0A090E8G7"/>
<evidence type="ECO:0000256" key="6">
    <source>
        <dbReference type="ARBA" id="ARBA00022692"/>
    </source>
</evidence>
<evidence type="ECO:0000256" key="9">
    <source>
        <dbReference type="HAMAP-Rule" id="MF_00024"/>
    </source>
</evidence>
<keyword evidence="11" id="KW-1185">Reference proteome</keyword>
<gene>
    <name evidence="9 10" type="primary">cobD</name>
    <name evidence="10" type="ORF">MPL3356_60257</name>
</gene>
<evidence type="ECO:0000256" key="5">
    <source>
        <dbReference type="ARBA" id="ARBA00022573"/>
    </source>
</evidence>
<keyword evidence="5 9" id="KW-0169">Cobalamin biosynthesis</keyword>
<comment type="caution">
    <text evidence="9">Lacks conserved residue(s) required for the propagation of feature annotation.</text>
</comment>
<evidence type="ECO:0000313" key="11">
    <source>
        <dbReference type="Proteomes" id="UP000045285"/>
    </source>
</evidence>
<dbReference type="GO" id="GO:0005886">
    <property type="term" value="C:plasma membrane"/>
    <property type="evidence" value="ECO:0007669"/>
    <property type="project" value="UniProtKB-SubCell"/>
</dbReference>
<dbReference type="EMBL" id="CCMZ01000056">
    <property type="protein sequence ID" value="CDX26136.1"/>
    <property type="molecule type" value="Genomic_DNA"/>
</dbReference>
<evidence type="ECO:0000313" key="10">
    <source>
        <dbReference type="EMBL" id="CDX26136.1"/>
    </source>
</evidence>
<dbReference type="NCBIfam" id="TIGR00380">
    <property type="entry name" value="cobal_cbiB"/>
    <property type="match status" value="1"/>
</dbReference>
<accession>A0A090E8G7</accession>
<organism evidence="10 11">
    <name type="scientific">Mesorhizobium plurifarium</name>
    <dbReference type="NCBI Taxonomy" id="69974"/>
    <lineage>
        <taxon>Bacteria</taxon>
        <taxon>Pseudomonadati</taxon>
        <taxon>Pseudomonadota</taxon>
        <taxon>Alphaproteobacteria</taxon>
        <taxon>Hyphomicrobiales</taxon>
        <taxon>Phyllobacteriaceae</taxon>
        <taxon>Mesorhizobium</taxon>
    </lineage>
</organism>
<comment type="subcellular location">
    <subcellularLocation>
        <location evidence="1 9">Cell membrane</location>
        <topology evidence="1 9">Multi-pass membrane protein</topology>
    </subcellularLocation>
</comment>
<dbReference type="Pfam" id="PF03186">
    <property type="entry name" value="CobD_Cbib"/>
    <property type="match status" value="1"/>
</dbReference>
<keyword evidence="7 9" id="KW-1133">Transmembrane helix</keyword>
<dbReference type="GO" id="GO:0009236">
    <property type="term" value="P:cobalamin biosynthetic process"/>
    <property type="evidence" value="ECO:0007669"/>
    <property type="project" value="UniProtKB-UniRule"/>
</dbReference>
<sequence length="335" mass="35774">MSVLIAFLSLAVERARGYPDWLFNAIGHPVTWIGRLISFLDRRLNRATDSDELRRRRGVQALLVILLVPGLIGLALHVLLWLMFPTGLVIAAILGSTLLSQKSLAEHVEDVADALETGGLTLGRIAVSRIVGRDPEKLDKAGVARAAIESLAENFSDGIVAPAFWTGIGGLGGGAAYKAANTADSMIGHRTPKHEAFGRAAARFDDLINLPASRLTGLLIVLAAFLVPGADPRAAWQVMRRDARKHRSPNAGWPEAAMAGALGLSLAGPRSYGGEVVEDAYMGEGGRREAESTDIRQALKLYRVADWLLLGLFAILSAIVMYLTILISGQGASTL</sequence>
<evidence type="ECO:0000256" key="7">
    <source>
        <dbReference type="ARBA" id="ARBA00022989"/>
    </source>
</evidence>